<dbReference type="Proteomes" id="UP001295469">
    <property type="component" value="Chromosome A02"/>
</dbReference>
<feature type="compositionally biased region" description="Acidic residues" evidence="3">
    <location>
        <begin position="839"/>
        <end position="851"/>
    </location>
</feature>
<name>A0A816WHS1_BRANA</name>
<dbReference type="SUPFAM" id="SSF46785">
    <property type="entry name" value="Winged helix' DNA-binding domain"/>
    <property type="match status" value="1"/>
</dbReference>
<dbReference type="SUPFAM" id="SSF52540">
    <property type="entry name" value="P-loop containing nucleoside triphosphate hydrolases"/>
    <property type="match status" value="1"/>
</dbReference>
<dbReference type="InterPro" id="IPR058192">
    <property type="entry name" value="WHD_ROQ1-like"/>
</dbReference>
<dbReference type="SUPFAM" id="SSF52058">
    <property type="entry name" value="L domain-like"/>
    <property type="match status" value="1"/>
</dbReference>
<dbReference type="PANTHER" id="PTHR11017:SF230">
    <property type="entry name" value="ADP-RIBOSYL CYCLASE_CYCLIC ADP-RIBOSE HYDROLASE"/>
    <property type="match status" value="1"/>
</dbReference>
<dbReference type="PANTHER" id="PTHR11017">
    <property type="entry name" value="LEUCINE-RICH REPEAT-CONTAINING PROTEIN"/>
    <property type="match status" value="1"/>
</dbReference>
<proteinExistence type="predicted"/>
<feature type="compositionally biased region" description="Acidic residues" evidence="3">
    <location>
        <begin position="801"/>
        <end position="830"/>
    </location>
</feature>
<feature type="domain" description="C-JID" evidence="4">
    <location>
        <begin position="629"/>
        <end position="768"/>
    </location>
</feature>
<evidence type="ECO:0000313" key="6">
    <source>
        <dbReference type="EMBL" id="CAF2136564.1"/>
    </source>
</evidence>
<keyword evidence="2" id="KW-0677">Repeat</keyword>
<sequence length="860" mass="97911">MAKQREWVGPGSIIIITTEDVKLLKQLRLGIDHIYEMKFPTCYESLEILCQYAFDQNSPYDGFEDLAREVTWLAGNLPLGLRFDYKFITEYWINSLPRLRSSLDTEIESTLRFSYDSLSDKDKALFLHIACFFGYFKVDSVKKCLEKSGLDVNHGLQVLADKSLISYHKYIRMHSLLQQMGREIVKKQSLEEPGKQQFLWETTEIIELLQEETATAKVIGIVLRTSNGEEIQISKSAFEGLTSLQFLSVDCRTLCIPEGLNCFPNKLRFIHWHRCPLRFWPSKFSGKFLVELIMPKSNFEKLWEGIQPLQCLKRMDLSDCKYLKEIPDLSKATSLEKLYLCRCESLLELTSSVGNATKLRKCKLNGCSLLKELPSSIGSLINLEELRFNGCSSLNKFSGCSNLKNTWSCLYRLDITGCSHIEDFPNVPDSIVELVLSFTGIEEVPPWIEKLFRLCKLYMHGCYKLKKISPNISKLENLENLCLSGEYDEYSSPNFFEAIIEWGPDFERRWNLISNFKVDYILPICLPEKALTSPISLCFRSNVLKTIPDCIRRLSGLSKLDITKCRNLVALPQLPGPLLSVNAEGCKYLKRIDSSFQNPNICLNFARCFNLNQKARKLIQTSACKYAVLPDKKVPAHFTHRATSGSITINLTPTPLPSSFRFKACIFLSKGKIYSEGDVVEMSSNLLMGVSCHVRGKQNGLTVRCRSYQLHMPGLVGCCREHLYIFEDSFCLNQDFPEAEEAVFSELSFVFRVHDKTSKVKGCGVRLLEEVPQCILDRKETVDEECMVINIEANNEIAGGQDEEKEEDMDDEADDGVNDEEDEGADDTGLSDEGRDINIEEENETEEGEESGNERGYSLV</sequence>
<dbReference type="Pfam" id="PF23282">
    <property type="entry name" value="WHD_ROQ1"/>
    <property type="match status" value="1"/>
</dbReference>
<feature type="region of interest" description="Disordered" evidence="3">
    <location>
        <begin position="794"/>
        <end position="860"/>
    </location>
</feature>
<dbReference type="InterPro" id="IPR011713">
    <property type="entry name" value="Leu-rich_rpt_3"/>
</dbReference>
<dbReference type="InterPro" id="IPR044974">
    <property type="entry name" value="Disease_R_plants"/>
</dbReference>
<reference evidence="6" key="1">
    <citation type="submission" date="2021-01" db="EMBL/GenBank/DDBJ databases">
        <authorList>
            <consortium name="Genoscope - CEA"/>
            <person name="William W."/>
        </authorList>
    </citation>
    <scope>NUCLEOTIDE SEQUENCE</scope>
</reference>
<dbReference type="EMBL" id="HG994356">
    <property type="protein sequence ID" value="CAF2136564.1"/>
    <property type="molecule type" value="Genomic_DNA"/>
</dbReference>
<dbReference type="InterPro" id="IPR027417">
    <property type="entry name" value="P-loop_NTPase"/>
</dbReference>
<dbReference type="Pfam" id="PF07725">
    <property type="entry name" value="LRR_3"/>
    <property type="match status" value="1"/>
</dbReference>
<accession>A0A816WHS1</accession>
<evidence type="ECO:0000256" key="2">
    <source>
        <dbReference type="ARBA" id="ARBA00022737"/>
    </source>
</evidence>
<evidence type="ECO:0000259" key="5">
    <source>
        <dbReference type="Pfam" id="PF23282"/>
    </source>
</evidence>
<evidence type="ECO:0000259" key="4">
    <source>
        <dbReference type="Pfam" id="PF20160"/>
    </source>
</evidence>
<dbReference type="Pfam" id="PF20160">
    <property type="entry name" value="C-JID"/>
    <property type="match status" value="1"/>
</dbReference>
<feature type="domain" description="Disease resistance protein Roq1-like winged-helix" evidence="5">
    <location>
        <begin position="120"/>
        <end position="189"/>
    </location>
</feature>
<keyword evidence="1" id="KW-0433">Leucine-rich repeat</keyword>
<protein>
    <submittedName>
        <fullName evidence="6">(rape) hypothetical protein</fullName>
    </submittedName>
</protein>
<dbReference type="InterPro" id="IPR032675">
    <property type="entry name" value="LRR_dom_sf"/>
</dbReference>
<dbReference type="InterPro" id="IPR045344">
    <property type="entry name" value="C-JID"/>
</dbReference>
<dbReference type="InterPro" id="IPR036390">
    <property type="entry name" value="WH_DNA-bd_sf"/>
</dbReference>
<dbReference type="GO" id="GO:0006952">
    <property type="term" value="P:defense response"/>
    <property type="evidence" value="ECO:0007669"/>
    <property type="project" value="InterPro"/>
</dbReference>
<dbReference type="Gene3D" id="3.80.10.10">
    <property type="entry name" value="Ribonuclease Inhibitor"/>
    <property type="match status" value="2"/>
</dbReference>
<evidence type="ECO:0000256" key="1">
    <source>
        <dbReference type="ARBA" id="ARBA00022614"/>
    </source>
</evidence>
<dbReference type="AlphaFoldDB" id="A0A816WHS1"/>
<organism evidence="6">
    <name type="scientific">Brassica napus</name>
    <name type="common">Rape</name>
    <dbReference type="NCBI Taxonomy" id="3708"/>
    <lineage>
        <taxon>Eukaryota</taxon>
        <taxon>Viridiplantae</taxon>
        <taxon>Streptophyta</taxon>
        <taxon>Embryophyta</taxon>
        <taxon>Tracheophyta</taxon>
        <taxon>Spermatophyta</taxon>
        <taxon>Magnoliopsida</taxon>
        <taxon>eudicotyledons</taxon>
        <taxon>Gunneridae</taxon>
        <taxon>Pentapetalae</taxon>
        <taxon>rosids</taxon>
        <taxon>malvids</taxon>
        <taxon>Brassicales</taxon>
        <taxon>Brassicaceae</taxon>
        <taxon>Brassiceae</taxon>
        <taxon>Brassica</taxon>
    </lineage>
</organism>
<gene>
    <name evidence="6" type="ORF">DARMORV10_A02P05030.1</name>
</gene>
<evidence type="ECO:0000256" key="3">
    <source>
        <dbReference type="SAM" id="MobiDB-lite"/>
    </source>
</evidence>